<comment type="catalytic activity">
    <reaction evidence="1">
        <text>Endohydrolysis of (1-&gt;5)-alpha-arabinofuranosidic linkages in (1-&gt;5)-arabinans.</text>
        <dbReference type="EC" id="3.2.1.99"/>
    </reaction>
</comment>
<evidence type="ECO:0000256" key="9">
    <source>
        <dbReference type="PIRSR" id="PIRSR606710-2"/>
    </source>
</evidence>
<evidence type="ECO:0000313" key="11">
    <source>
        <dbReference type="Proteomes" id="UP000054144"/>
    </source>
</evidence>
<evidence type="ECO:0000256" key="8">
    <source>
        <dbReference type="PIRSR" id="PIRSR606710-1"/>
    </source>
</evidence>
<feature type="active site" description="Proton donor" evidence="8">
    <location>
        <position position="179"/>
    </location>
</feature>
<proteinExistence type="inferred from homology"/>
<dbReference type="InterPro" id="IPR023296">
    <property type="entry name" value="Glyco_hydro_beta-prop_sf"/>
</dbReference>
<dbReference type="Gene3D" id="2.115.10.20">
    <property type="entry name" value="Glycosyl hydrolase domain, family 43"/>
    <property type="match status" value="1"/>
</dbReference>
<dbReference type="SUPFAM" id="SSF75005">
    <property type="entry name" value="Arabinanase/levansucrase/invertase"/>
    <property type="match status" value="1"/>
</dbReference>
<dbReference type="Pfam" id="PF04616">
    <property type="entry name" value="Glyco_hydro_43"/>
    <property type="match status" value="1"/>
</dbReference>
<name>A0A0D7ABR6_9AGAR</name>
<dbReference type="InterPro" id="IPR016840">
    <property type="entry name" value="Glyco_hydro_43_endo_a_Ara-ase"/>
</dbReference>
<comment type="similarity">
    <text evidence="3">Belongs to the glycosyl hydrolase 43 family.</text>
</comment>
<evidence type="ECO:0000256" key="5">
    <source>
        <dbReference type="ARBA" id="ARBA00022801"/>
    </source>
</evidence>
<dbReference type="PANTHER" id="PTHR43301:SF3">
    <property type="entry name" value="ARABINAN ENDO-1,5-ALPHA-L-ARABINOSIDASE A-RELATED"/>
    <property type="match status" value="1"/>
</dbReference>
<feature type="non-terminal residue" evidence="10">
    <location>
        <position position="302"/>
    </location>
</feature>
<evidence type="ECO:0000256" key="7">
    <source>
        <dbReference type="ARBA" id="ARBA00042202"/>
    </source>
</evidence>
<dbReference type="UniPathway" id="UPA00667"/>
<dbReference type="AlphaFoldDB" id="A0A0D7ABR6"/>
<dbReference type="CDD" id="cd18831">
    <property type="entry name" value="GH43_AnAbnA-like"/>
    <property type="match status" value="1"/>
</dbReference>
<dbReference type="GO" id="GO:0046558">
    <property type="term" value="F:arabinan endo-1,5-alpha-L-arabinosidase activity"/>
    <property type="evidence" value="ECO:0007669"/>
    <property type="project" value="UniProtKB-EC"/>
</dbReference>
<evidence type="ECO:0000256" key="1">
    <source>
        <dbReference type="ARBA" id="ARBA00000375"/>
    </source>
</evidence>
<dbReference type="Proteomes" id="UP000054144">
    <property type="component" value="Unassembled WGS sequence"/>
</dbReference>
<dbReference type="PANTHER" id="PTHR43301">
    <property type="entry name" value="ARABINAN ENDO-1,5-ALPHA-L-ARABINOSIDASE"/>
    <property type="match status" value="1"/>
</dbReference>
<feature type="non-terminal residue" evidence="10">
    <location>
        <position position="1"/>
    </location>
</feature>
<evidence type="ECO:0000256" key="6">
    <source>
        <dbReference type="ARBA" id="ARBA00023295"/>
    </source>
</evidence>
<comment type="pathway">
    <text evidence="2">Glycan metabolism; L-arabinan degradation.</text>
</comment>
<evidence type="ECO:0000256" key="2">
    <source>
        <dbReference type="ARBA" id="ARBA00004834"/>
    </source>
</evidence>
<evidence type="ECO:0000256" key="3">
    <source>
        <dbReference type="ARBA" id="ARBA00009865"/>
    </source>
</evidence>
<keyword evidence="6" id="KW-0326">Glycosidase</keyword>
<dbReference type="EC" id="3.2.1.99" evidence="4"/>
<sequence>YVRDPSIIWNADSQSYFLFSTGNNVSIFKSASLEGPWELQGSVLPSCSVIQLDGRCTIWAPDVHYVNEQYVLYYAVSTLGSQDSAIGVATSDTMEAGTWTDHGEVLSSTSGDTYNAIDPNLVQDDDGDLSLLFGSYWGGIFEARTVSRIFSRPDSLLDALFLQTLPGTHIAGGNGSAEEGGYIYKKNSTYWLFFSQGTTGTFNASSLPSDPYKVRSAQSNNTYGPFYGQLGNNVATENGPGTIILASHDNVYAPGGQSVYSDPNTQRDVIVYHYNLYSNVSGDAVLGVDFLDFSAAWPTVTN</sequence>
<gene>
    <name evidence="10" type="ORF">FISHEDRAFT_18167</name>
</gene>
<evidence type="ECO:0000256" key="4">
    <source>
        <dbReference type="ARBA" id="ARBA00012586"/>
    </source>
</evidence>
<dbReference type="GO" id="GO:0031222">
    <property type="term" value="P:arabinan catabolic process"/>
    <property type="evidence" value="ECO:0007669"/>
    <property type="project" value="UniProtKB-UniPathway"/>
</dbReference>
<organism evidence="10 11">
    <name type="scientific">Fistulina hepatica ATCC 64428</name>
    <dbReference type="NCBI Taxonomy" id="1128425"/>
    <lineage>
        <taxon>Eukaryota</taxon>
        <taxon>Fungi</taxon>
        <taxon>Dikarya</taxon>
        <taxon>Basidiomycota</taxon>
        <taxon>Agaricomycotina</taxon>
        <taxon>Agaricomycetes</taxon>
        <taxon>Agaricomycetidae</taxon>
        <taxon>Agaricales</taxon>
        <taxon>Fistulinaceae</taxon>
        <taxon>Fistulina</taxon>
    </lineage>
</organism>
<dbReference type="PIRSF" id="PIRSF026534">
    <property type="entry name" value="Endo_alpha-L-arabinosidase"/>
    <property type="match status" value="1"/>
</dbReference>
<dbReference type="EMBL" id="KN881914">
    <property type="protein sequence ID" value="KIY47839.1"/>
    <property type="molecule type" value="Genomic_DNA"/>
</dbReference>
<feature type="site" description="Important for catalytic activity, responsible for pKa modulation of the active site Glu and correct orientation of both the proton donor and substrate" evidence="9">
    <location>
        <position position="118"/>
    </location>
</feature>
<dbReference type="InterPro" id="IPR006710">
    <property type="entry name" value="Glyco_hydro_43"/>
</dbReference>
<evidence type="ECO:0000313" key="10">
    <source>
        <dbReference type="EMBL" id="KIY47839.1"/>
    </source>
</evidence>
<reference evidence="10 11" key="1">
    <citation type="journal article" date="2015" name="Fungal Genet. Biol.">
        <title>Evolution of novel wood decay mechanisms in Agaricales revealed by the genome sequences of Fistulina hepatica and Cylindrobasidium torrendii.</title>
        <authorList>
            <person name="Floudas D."/>
            <person name="Held B.W."/>
            <person name="Riley R."/>
            <person name="Nagy L.G."/>
            <person name="Koehler G."/>
            <person name="Ransdell A.S."/>
            <person name="Younus H."/>
            <person name="Chow J."/>
            <person name="Chiniquy J."/>
            <person name="Lipzen A."/>
            <person name="Tritt A."/>
            <person name="Sun H."/>
            <person name="Haridas S."/>
            <person name="LaButti K."/>
            <person name="Ohm R.A."/>
            <person name="Kues U."/>
            <person name="Blanchette R.A."/>
            <person name="Grigoriev I.V."/>
            <person name="Minto R.E."/>
            <person name="Hibbett D.S."/>
        </authorList>
    </citation>
    <scope>NUCLEOTIDE SEQUENCE [LARGE SCALE GENOMIC DNA]</scope>
    <source>
        <strain evidence="10 11">ATCC 64428</strain>
    </source>
</reference>
<feature type="active site" description="Proton acceptor" evidence="8">
    <location>
        <position position="4"/>
    </location>
</feature>
<keyword evidence="11" id="KW-1185">Reference proteome</keyword>
<keyword evidence="5" id="KW-0378">Hydrolase</keyword>
<dbReference type="InterPro" id="IPR050727">
    <property type="entry name" value="GH43_arabinanases"/>
</dbReference>
<dbReference type="OrthoDB" id="195678at2759"/>
<protein>
    <recommendedName>
        <fullName evidence="4">arabinan endo-1,5-alpha-L-arabinosidase</fullName>
        <ecNumber evidence="4">3.2.1.99</ecNumber>
    </recommendedName>
    <alternativeName>
        <fullName evidence="7">Endo-1,5-alpha-L-arabinanase A</fullName>
    </alternativeName>
</protein>
<accession>A0A0D7ABR6</accession>